<proteinExistence type="predicted"/>
<evidence type="ECO:0000313" key="2">
    <source>
        <dbReference type="EMBL" id="MFD1566681.1"/>
    </source>
</evidence>
<dbReference type="EMBL" id="JBHUCZ010000001">
    <property type="protein sequence ID" value="MFD1566681.1"/>
    <property type="molecule type" value="Genomic_DNA"/>
</dbReference>
<dbReference type="Proteomes" id="UP001597139">
    <property type="component" value="Unassembled WGS sequence"/>
</dbReference>
<feature type="compositionally biased region" description="Polar residues" evidence="1">
    <location>
        <begin position="1"/>
        <end position="20"/>
    </location>
</feature>
<name>A0ABD6BPU1_9EURY</name>
<dbReference type="RefSeq" id="WP_267645975.1">
    <property type="nucleotide sequence ID" value="NZ_JANHGR010000001.1"/>
</dbReference>
<dbReference type="PROSITE" id="PS51318">
    <property type="entry name" value="TAT"/>
    <property type="match status" value="1"/>
</dbReference>
<reference evidence="2 3" key="1">
    <citation type="journal article" date="2019" name="Int. J. Syst. Evol. Microbiol.">
        <title>The Global Catalogue of Microorganisms (GCM) 10K type strain sequencing project: providing services to taxonomists for standard genome sequencing and annotation.</title>
        <authorList>
            <consortium name="The Broad Institute Genomics Platform"/>
            <consortium name="The Broad Institute Genome Sequencing Center for Infectious Disease"/>
            <person name="Wu L."/>
            <person name="Ma J."/>
        </authorList>
    </citation>
    <scope>NUCLEOTIDE SEQUENCE [LARGE SCALE GENOMIC DNA]</scope>
    <source>
        <strain evidence="2 3">CGMCC 1.12859</strain>
    </source>
</reference>
<accession>A0ABD6BPU1</accession>
<keyword evidence="3" id="KW-1185">Reference proteome</keyword>
<evidence type="ECO:0000256" key="1">
    <source>
        <dbReference type="SAM" id="MobiDB-lite"/>
    </source>
</evidence>
<protein>
    <submittedName>
        <fullName evidence="2">Uncharacterized protein</fullName>
    </submittedName>
</protein>
<organism evidence="2 3">
    <name type="scientific">Halolamina litorea</name>
    <dbReference type="NCBI Taxonomy" id="1515593"/>
    <lineage>
        <taxon>Archaea</taxon>
        <taxon>Methanobacteriati</taxon>
        <taxon>Methanobacteriota</taxon>
        <taxon>Stenosarchaea group</taxon>
        <taxon>Halobacteria</taxon>
        <taxon>Halobacteriales</taxon>
        <taxon>Haloferacaceae</taxon>
    </lineage>
</organism>
<sequence>MDANSQPTTGTADSPQSTLHTTRRRVLAASGAVALSGLAGCAALDGVLNRAADAALGTTSASPAAFYSGDPALWADQSDGERQHLPSGATEVRYVPAGLRARGQRVDLDGWITSTTTRAQNHNSSRSNRTQPIWVPDLDGDGYDDAARTLATVLDMERALSIHLDSAIAAVDARSAAEATASLDSFVEWVTEVRGTLDRCGSEVCVTVREHADGRRDLGRSARDAVAAAEWEEAASSLREAREIVDSDLKLIGGDLDSDGDGLGDGTEDLYAYLDGDGTIGERFVVSLPDARLPNDGPALADELTPRRVLDYLIGEQGDDRCGEIDGPVVVHRDLACRNLLTATLAEETEKQRHVFATAEEGSVVVTGACPAVEESHELLRISTDGRIEAPRTLGSWGDERTQGGVAASATFVCPVLATPPDCPSPMPALLYVRRLSHDDQYLYAGGWLLDDGALYEDSATLLVADGPNVLAGVTRSDIEEGGTDLESLATRRKRPGRAKYGDIVLRKAFAPDEDDDGDTLPTNVRSACPSEGHSYWAVQSRAALADGGGDCDDQDPDIHPVCVIGTLDAPVLHLVDADAASNDVKFKAGAELSKAVN</sequence>
<comment type="caution">
    <text evidence="2">The sequence shown here is derived from an EMBL/GenBank/DDBJ whole genome shotgun (WGS) entry which is preliminary data.</text>
</comment>
<dbReference type="AlphaFoldDB" id="A0ABD6BPU1"/>
<dbReference type="InterPro" id="IPR006311">
    <property type="entry name" value="TAT_signal"/>
</dbReference>
<feature type="region of interest" description="Disordered" evidence="1">
    <location>
        <begin position="1"/>
        <end position="21"/>
    </location>
</feature>
<gene>
    <name evidence="2" type="ORF">ACFSAU_04185</name>
</gene>
<evidence type="ECO:0000313" key="3">
    <source>
        <dbReference type="Proteomes" id="UP001597139"/>
    </source>
</evidence>